<name>A0A318JRL5_9NEIS</name>
<dbReference type="NCBIfam" id="TIGR02646">
    <property type="entry name" value="retron system putative HNH endonuclease"/>
    <property type="match status" value="1"/>
</dbReference>
<keyword evidence="3" id="KW-1185">Reference proteome</keyword>
<gene>
    <name evidence="2" type="ORF">DFR38_11677</name>
</gene>
<sequence length="237" mass="26376">MRPVNHIKTGAVLTDHKKAKPNLIAAMGEFCAYCERSIEAMHLDVEHVKPQKAHGRLALTWGNFLLACKSCNTYKRHYQDANRQTGILRNQAWPHLDNTFSAYSYDQHGRISVSAGLGSIVHQQMAQRTLEMAGLDQTPAVAASYQSLGLAYDITSRRKNAWDKAQIALAAYQQNPTDIQRQSILGQAEETGFFSIWMSVFAAHADVKCELIAIFKAAPACFDNMGNQLNPRQAGRI</sequence>
<dbReference type="GO" id="GO:0004519">
    <property type="term" value="F:endonuclease activity"/>
    <property type="evidence" value="ECO:0007669"/>
    <property type="project" value="InterPro"/>
</dbReference>
<accession>A0A318JRL5</accession>
<dbReference type="CDD" id="cd00085">
    <property type="entry name" value="HNHc"/>
    <property type="match status" value="1"/>
</dbReference>
<dbReference type="InterPro" id="IPR003615">
    <property type="entry name" value="HNH_nuc"/>
</dbReference>
<dbReference type="Proteomes" id="UP000248395">
    <property type="component" value="Unassembled WGS sequence"/>
</dbReference>
<dbReference type="InterPro" id="IPR002711">
    <property type="entry name" value="HNH"/>
</dbReference>
<dbReference type="InterPro" id="IPR013467">
    <property type="entry name" value="HNH78-like"/>
</dbReference>
<dbReference type="GO" id="GO:0008270">
    <property type="term" value="F:zinc ion binding"/>
    <property type="evidence" value="ECO:0007669"/>
    <property type="project" value="InterPro"/>
</dbReference>
<dbReference type="AlphaFoldDB" id="A0A318JRL5"/>
<evidence type="ECO:0000313" key="3">
    <source>
        <dbReference type="Proteomes" id="UP000248395"/>
    </source>
</evidence>
<dbReference type="GO" id="GO:0003676">
    <property type="term" value="F:nucleic acid binding"/>
    <property type="evidence" value="ECO:0007669"/>
    <property type="project" value="InterPro"/>
</dbReference>
<comment type="caution">
    <text evidence="2">The sequence shown here is derived from an EMBL/GenBank/DDBJ whole genome shotgun (WGS) entry which is preliminary data.</text>
</comment>
<evidence type="ECO:0000313" key="2">
    <source>
        <dbReference type="EMBL" id="PXX42967.1"/>
    </source>
</evidence>
<protein>
    <submittedName>
        <fullName evidence="2">Uncharacterized protein (TIGR02646 family)</fullName>
    </submittedName>
</protein>
<dbReference type="SMART" id="SM00507">
    <property type="entry name" value="HNHc"/>
    <property type="match status" value="1"/>
</dbReference>
<reference evidence="2 3" key="1">
    <citation type="submission" date="2018-05" db="EMBL/GenBank/DDBJ databases">
        <title>Genomic Encyclopedia of Type Strains, Phase IV (KMG-IV): sequencing the most valuable type-strain genomes for metagenomic binning, comparative biology and taxonomic classification.</title>
        <authorList>
            <person name="Goeker M."/>
        </authorList>
    </citation>
    <scope>NUCLEOTIDE SEQUENCE [LARGE SCALE GENOMIC DNA]</scope>
    <source>
        <strain evidence="2 3">DSM 25134</strain>
    </source>
</reference>
<proteinExistence type="predicted"/>
<dbReference type="Pfam" id="PF01844">
    <property type="entry name" value="HNH"/>
    <property type="match status" value="1"/>
</dbReference>
<evidence type="ECO:0000259" key="1">
    <source>
        <dbReference type="SMART" id="SM00507"/>
    </source>
</evidence>
<organism evidence="2 3">
    <name type="scientific">Aquitalea magnusonii</name>
    <dbReference type="NCBI Taxonomy" id="332411"/>
    <lineage>
        <taxon>Bacteria</taxon>
        <taxon>Pseudomonadati</taxon>
        <taxon>Pseudomonadota</taxon>
        <taxon>Betaproteobacteria</taxon>
        <taxon>Neisseriales</taxon>
        <taxon>Chromobacteriaceae</taxon>
        <taxon>Aquitalea</taxon>
    </lineage>
</organism>
<feature type="domain" description="HNH nuclease" evidence="1">
    <location>
        <begin position="18"/>
        <end position="73"/>
    </location>
</feature>
<dbReference type="EMBL" id="QJKC01000016">
    <property type="protein sequence ID" value="PXX42967.1"/>
    <property type="molecule type" value="Genomic_DNA"/>
</dbReference>
<dbReference type="Gene3D" id="1.10.30.50">
    <property type="match status" value="1"/>
</dbReference>